<feature type="compositionally biased region" description="Basic and acidic residues" evidence="1">
    <location>
        <begin position="106"/>
        <end position="120"/>
    </location>
</feature>
<evidence type="ECO:0000313" key="2">
    <source>
        <dbReference type="EMBL" id="CAD8288526.1"/>
    </source>
</evidence>
<name>A0A7R9V9I8_9CHLO</name>
<feature type="region of interest" description="Disordered" evidence="1">
    <location>
        <begin position="91"/>
        <end position="120"/>
    </location>
</feature>
<feature type="region of interest" description="Disordered" evidence="1">
    <location>
        <begin position="1"/>
        <end position="38"/>
    </location>
</feature>
<proteinExistence type="predicted"/>
<protein>
    <recommendedName>
        <fullName evidence="3">Coiled-coil domain-containing protein 86</fullName>
    </recommendedName>
</protein>
<dbReference type="AlphaFoldDB" id="A0A7R9V9I8"/>
<accession>A0A7R9V9I8</accession>
<sequence>MSGDDWVPAQERQPQAVDFRRYTTQPKGYKERNKRKLDDDYEAAAAAADAEPAVMELDGGEDAQQTVPAGKRRKAEGVAYIPVYEKKAGIAKPERSSRTMRHVHKTSWERKMQEKAGKKQFSEIKAAALADRKAAKRADAEHRRSVKEKKAAARERSAVVQPVSSATAKRMMKNRKQKRLLKTADTNPKPK</sequence>
<gene>
    <name evidence="2" type="ORF">CEUR00632_LOCUS8565</name>
</gene>
<evidence type="ECO:0000256" key="1">
    <source>
        <dbReference type="SAM" id="MobiDB-lite"/>
    </source>
</evidence>
<organism evidence="2">
    <name type="scientific">Chlamydomonas euryale</name>
    <dbReference type="NCBI Taxonomy" id="1486919"/>
    <lineage>
        <taxon>Eukaryota</taxon>
        <taxon>Viridiplantae</taxon>
        <taxon>Chlorophyta</taxon>
        <taxon>core chlorophytes</taxon>
        <taxon>Chlorophyceae</taxon>
        <taxon>CS clade</taxon>
        <taxon>Chlamydomonadales</taxon>
        <taxon>Chlamydomonadaceae</taxon>
        <taxon>Chlamydomonas</taxon>
    </lineage>
</organism>
<feature type="compositionally biased region" description="Basic and acidic residues" evidence="1">
    <location>
        <begin position="132"/>
        <end position="157"/>
    </location>
</feature>
<feature type="compositionally biased region" description="Basic residues" evidence="1">
    <location>
        <begin position="170"/>
        <end position="181"/>
    </location>
</feature>
<reference evidence="2" key="1">
    <citation type="submission" date="2021-01" db="EMBL/GenBank/DDBJ databases">
        <authorList>
            <person name="Corre E."/>
            <person name="Pelletier E."/>
            <person name="Niang G."/>
            <person name="Scheremetjew M."/>
            <person name="Finn R."/>
            <person name="Kale V."/>
            <person name="Holt S."/>
            <person name="Cochrane G."/>
            <person name="Meng A."/>
            <person name="Brown T."/>
            <person name="Cohen L."/>
        </authorList>
    </citation>
    <scope>NUCLEOTIDE SEQUENCE</scope>
    <source>
        <strain evidence="2">CCMP219</strain>
    </source>
</reference>
<evidence type="ECO:0008006" key="3">
    <source>
        <dbReference type="Google" id="ProtNLM"/>
    </source>
</evidence>
<feature type="region of interest" description="Disordered" evidence="1">
    <location>
        <begin position="52"/>
        <end position="73"/>
    </location>
</feature>
<feature type="region of interest" description="Disordered" evidence="1">
    <location>
        <begin position="132"/>
        <end position="191"/>
    </location>
</feature>
<dbReference type="EMBL" id="HBEC01018248">
    <property type="protein sequence ID" value="CAD8288526.1"/>
    <property type="molecule type" value="Transcribed_RNA"/>
</dbReference>